<evidence type="ECO:0000256" key="1">
    <source>
        <dbReference type="ARBA" id="ARBA00022705"/>
    </source>
</evidence>
<dbReference type="EMBL" id="VNJJ01000025">
    <property type="protein sequence ID" value="TVX95080.1"/>
    <property type="molecule type" value="Genomic_DNA"/>
</dbReference>
<gene>
    <name evidence="6" type="ORF">FPZ45_24035</name>
</gene>
<dbReference type="InterPro" id="IPR011990">
    <property type="entry name" value="TPR-like_helical_dom_sf"/>
</dbReference>
<dbReference type="InterPro" id="IPR019734">
    <property type="entry name" value="TPR_rpt"/>
</dbReference>
<dbReference type="SMART" id="SM00028">
    <property type="entry name" value="TPR"/>
    <property type="match status" value="2"/>
</dbReference>
<keyword evidence="4" id="KW-1133">Transmembrane helix</keyword>
<keyword evidence="1" id="KW-0235">DNA replication</keyword>
<name>A0A559J5C1_9BACL</name>
<dbReference type="AlphaFoldDB" id="A0A559J5C1"/>
<evidence type="ECO:0000313" key="7">
    <source>
        <dbReference type="Proteomes" id="UP000316330"/>
    </source>
</evidence>
<evidence type="ECO:0000256" key="4">
    <source>
        <dbReference type="SAM" id="Phobius"/>
    </source>
</evidence>
<dbReference type="Gene3D" id="1.10.287.110">
    <property type="entry name" value="DnaJ domain"/>
    <property type="match status" value="1"/>
</dbReference>
<dbReference type="CDD" id="cd06257">
    <property type="entry name" value="DnaJ"/>
    <property type="match status" value="1"/>
</dbReference>
<evidence type="ECO:0000313" key="6">
    <source>
        <dbReference type="EMBL" id="TVX95080.1"/>
    </source>
</evidence>
<dbReference type="RefSeq" id="WP_144707204.1">
    <property type="nucleotide sequence ID" value="NZ_VNJJ01000025.1"/>
</dbReference>
<feature type="transmembrane region" description="Helical" evidence="4">
    <location>
        <begin position="410"/>
        <end position="430"/>
    </location>
</feature>
<keyword evidence="7" id="KW-1185">Reference proteome</keyword>
<keyword evidence="4" id="KW-0472">Membrane</keyword>
<protein>
    <recommendedName>
        <fullName evidence="5">J domain-containing protein</fullName>
    </recommendedName>
</protein>
<dbReference type="PROSITE" id="PS50005">
    <property type="entry name" value="TPR"/>
    <property type="match status" value="1"/>
</dbReference>
<keyword evidence="3" id="KW-0802">TPR repeat</keyword>
<evidence type="ECO:0000256" key="2">
    <source>
        <dbReference type="ARBA" id="ARBA00023016"/>
    </source>
</evidence>
<keyword evidence="4" id="KW-0812">Transmembrane</keyword>
<comment type="caution">
    <text evidence="6">The sequence shown here is derived from an EMBL/GenBank/DDBJ whole genome shotgun (WGS) entry which is preliminary data.</text>
</comment>
<feature type="domain" description="J" evidence="5">
    <location>
        <begin position="2"/>
        <end position="61"/>
    </location>
</feature>
<proteinExistence type="predicted"/>
<dbReference type="OrthoDB" id="9816462at2"/>
<dbReference type="SUPFAM" id="SSF48452">
    <property type="entry name" value="TPR-like"/>
    <property type="match status" value="1"/>
</dbReference>
<accession>A0A559J5C1</accession>
<dbReference type="InterPro" id="IPR001623">
    <property type="entry name" value="DnaJ_domain"/>
</dbReference>
<evidence type="ECO:0000259" key="5">
    <source>
        <dbReference type="PROSITE" id="PS50076"/>
    </source>
</evidence>
<feature type="repeat" description="TPR" evidence="3">
    <location>
        <begin position="269"/>
        <end position="302"/>
    </location>
</feature>
<dbReference type="SMART" id="SM00271">
    <property type="entry name" value="DnaJ"/>
    <property type="match status" value="1"/>
</dbReference>
<keyword evidence="2" id="KW-0346">Stress response</keyword>
<dbReference type="GO" id="GO:0006260">
    <property type="term" value="P:DNA replication"/>
    <property type="evidence" value="ECO:0007669"/>
    <property type="project" value="UniProtKB-KW"/>
</dbReference>
<reference evidence="6 7" key="1">
    <citation type="submission" date="2019-07" db="EMBL/GenBank/DDBJ databases">
        <authorList>
            <person name="Kim J."/>
        </authorList>
    </citation>
    <scope>NUCLEOTIDE SEQUENCE [LARGE SCALE GENOMIC DNA]</scope>
    <source>
        <strain evidence="6 7">G13</strain>
    </source>
</reference>
<dbReference type="SUPFAM" id="SSF46565">
    <property type="entry name" value="Chaperone J-domain"/>
    <property type="match status" value="1"/>
</dbReference>
<evidence type="ECO:0000256" key="3">
    <source>
        <dbReference type="PROSITE-ProRule" id="PRU00339"/>
    </source>
</evidence>
<dbReference type="InterPro" id="IPR036869">
    <property type="entry name" value="J_dom_sf"/>
</dbReference>
<dbReference type="Proteomes" id="UP000316330">
    <property type="component" value="Unassembled WGS sequence"/>
</dbReference>
<dbReference type="Gene3D" id="1.25.40.10">
    <property type="entry name" value="Tetratricopeptide repeat domain"/>
    <property type="match status" value="1"/>
</dbReference>
<feature type="transmembrane region" description="Helical" evidence="4">
    <location>
        <begin position="591"/>
        <end position="613"/>
    </location>
</feature>
<organism evidence="6 7">
    <name type="scientific">Cohnella terricola</name>
    <dbReference type="NCBI Taxonomy" id="1289167"/>
    <lineage>
        <taxon>Bacteria</taxon>
        <taxon>Bacillati</taxon>
        <taxon>Bacillota</taxon>
        <taxon>Bacilli</taxon>
        <taxon>Bacillales</taxon>
        <taxon>Paenibacillaceae</taxon>
        <taxon>Cohnella</taxon>
    </lineage>
</organism>
<sequence length="622" mass="72155">MTPWELLGISRTNDIKAIKRAYAKQLKVHHPEDDPEGYQMLREAYDKVSSIAKRNRADIPMISDPPDIQLDEPITIAANPRIRIIDPPEDIQLDVPITKAVNPWIFVEEPTPLTPSRQTVEDFIARAIEIYEHFPSRIAPERWLELLNSEITWKIEYKQEISEQLLTILQSRRYLPVEIWKILEGFFGWEEVLNELEYSPSGRDPFLTYYIKQLSEPGLRYEFLLQADNIDRDQYLSYRQQVFEALKENKLELARVALNQAYLLYTDDPELLRLRGEYDLRMCNYEKALVAFDQVVKMLPDEIDSYLYQARIRYLRGEIPQAIEEYQFIVSHWPQHKEAMIMLGNCYVKIDHNVQAEECFKEVLKPSSDGTAPNHIQAVIGLAVINPNTIQVTSKAQSKKRHVSMKMRRLHTLIVVATSLIIFGFVSYMWHAIEDRRPIPITSLQELEEVPMGSFVSLKLSSTEDLGIRQYEVDRNTSSARLIYLVRDEQDKRIESFGLPLIGMNKIVYMTKIDEQHIILDSDFTQKLDVVIPEDPVIVTGYVKELLHTGDLMFSVYGVLIKRSETDSGPQIYARYIDATATPPGSNPIHVWNSIIIIAMGVLFIRSLIWLIVELRRERYAA</sequence>
<dbReference type="PROSITE" id="PS50076">
    <property type="entry name" value="DNAJ_2"/>
    <property type="match status" value="1"/>
</dbReference>